<feature type="chain" id="PRO_5009312495" evidence="1">
    <location>
        <begin position="23"/>
        <end position="239"/>
    </location>
</feature>
<protein>
    <submittedName>
        <fullName evidence="4">Neur_chan_LBD domain-containing protein</fullName>
    </submittedName>
</protein>
<dbReference type="WBParaSite" id="L893_g18629.t1">
    <property type="protein sequence ID" value="L893_g18629.t1"/>
    <property type="gene ID" value="L893_g18629"/>
</dbReference>
<feature type="signal peptide" evidence="1">
    <location>
        <begin position="1"/>
        <end position="22"/>
    </location>
</feature>
<evidence type="ECO:0000256" key="1">
    <source>
        <dbReference type="SAM" id="SignalP"/>
    </source>
</evidence>
<keyword evidence="3" id="KW-1185">Reference proteome</keyword>
<proteinExistence type="predicted"/>
<dbReference type="AlphaFoldDB" id="A0A1I7YQ90"/>
<dbReference type="InterPro" id="IPR036734">
    <property type="entry name" value="Neur_chan_lig-bd_sf"/>
</dbReference>
<dbReference type="GO" id="GO:0016020">
    <property type="term" value="C:membrane"/>
    <property type="evidence" value="ECO:0007669"/>
    <property type="project" value="InterPro"/>
</dbReference>
<organism evidence="3 4">
    <name type="scientific">Steinernema glaseri</name>
    <dbReference type="NCBI Taxonomy" id="37863"/>
    <lineage>
        <taxon>Eukaryota</taxon>
        <taxon>Metazoa</taxon>
        <taxon>Ecdysozoa</taxon>
        <taxon>Nematoda</taxon>
        <taxon>Chromadorea</taxon>
        <taxon>Rhabditida</taxon>
        <taxon>Tylenchina</taxon>
        <taxon>Panagrolaimomorpha</taxon>
        <taxon>Strongyloidoidea</taxon>
        <taxon>Steinernematidae</taxon>
        <taxon>Steinernema</taxon>
    </lineage>
</organism>
<dbReference type="Proteomes" id="UP000095287">
    <property type="component" value="Unplaced"/>
</dbReference>
<accession>A0A1I7YQ90</accession>
<evidence type="ECO:0000313" key="3">
    <source>
        <dbReference type="Proteomes" id="UP000095287"/>
    </source>
</evidence>
<reference evidence="4" key="1">
    <citation type="submission" date="2016-11" db="UniProtKB">
        <authorList>
            <consortium name="WormBaseParasite"/>
        </authorList>
    </citation>
    <scope>IDENTIFICATION</scope>
</reference>
<name>A0A1I7YQ90_9BILA</name>
<dbReference type="Gene3D" id="2.70.170.10">
    <property type="entry name" value="Neurotransmitter-gated ion-channel ligand-binding domain"/>
    <property type="match status" value="1"/>
</dbReference>
<evidence type="ECO:0000259" key="2">
    <source>
        <dbReference type="Pfam" id="PF02931"/>
    </source>
</evidence>
<dbReference type="InterPro" id="IPR006202">
    <property type="entry name" value="Neur_chan_lig-bd"/>
</dbReference>
<keyword evidence="1" id="KW-0732">Signal</keyword>
<dbReference type="Pfam" id="PF02931">
    <property type="entry name" value="Neur_chan_LBD"/>
    <property type="match status" value="1"/>
</dbReference>
<feature type="domain" description="Neurotransmitter-gated ion-channel ligand-binding" evidence="2">
    <location>
        <begin position="39"/>
        <end position="175"/>
    </location>
</feature>
<dbReference type="SUPFAM" id="SSF63712">
    <property type="entry name" value="Nicotinic receptor ligand binding domain-like"/>
    <property type="match status" value="1"/>
</dbReference>
<dbReference type="GO" id="GO:0005230">
    <property type="term" value="F:extracellular ligand-gated monoatomic ion channel activity"/>
    <property type="evidence" value="ECO:0007669"/>
    <property type="project" value="InterPro"/>
</dbReference>
<evidence type="ECO:0000313" key="4">
    <source>
        <dbReference type="WBParaSite" id="L893_g18629.t1"/>
    </source>
</evidence>
<sequence>MVGTLTEMYALLLCSLLINVHALKDIVIERPKTPDVDFADLLLEYNPSVPPEVDVPVEVSVSLKILYAHHEKNLFSLTVLFNQSWHDHRLAMAGAIGIPVPAKYANIIWKPPTHFINDVGERALPLLKALHLGKNGEVCLEQKLPLKLPCKVDFPTVIEKNGWTNCSMDLEAFGWSDHVHYRLEGIQYSSDVASVLKLGEGVDELRRGNATSVLSIPISVNTGITTDVLQYILNNRSAK</sequence>